<dbReference type="GO" id="GO:0004672">
    <property type="term" value="F:protein kinase activity"/>
    <property type="evidence" value="ECO:0007669"/>
    <property type="project" value="InterPro"/>
</dbReference>
<proteinExistence type="predicted"/>
<evidence type="ECO:0000256" key="1">
    <source>
        <dbReference type="SAM" id="Phobius"/>
    </source>
</evidence>
<organism evidence="3">
    <name type="scientific">Bradyrhizobium diazoefficiens</name>
    <dbReference type="NCBI Taxonomy" id="1355477"/>
    <lineage>
        <taxon>Bacteria</taxon>
        <taxon>Pseudomonadati</taxon>
        <taxon>Pseudomonadota</taxon>
        <taxon>Alphaproteobacteria</taxon>
        <taxon>Hyphomicrobiales</taxon>
        <taxon>Nitrobacteraceae</taxon>
        <taxon>Bradyrhizobium</taxon>
    </lineage>
</organism>
<dbReference type="Gene3D" id="1.10.510.10">
    <property type="entry name" value="Transferase(Phosphotransferase) domain 1"/>
    <property type="match status" value="1"/>
</dbReference>
<feature type="domain" description="Protein kinase" evidence="2">
    <location>
        <begin position="1"/>
        <end position="247"/>
    </location>
</feature>
<dbReference type="PROSITE" id="PS50011">
    <property type="entry name" value="PROTEIN_KINASE_DOM"/>
    <property type="match status" value="1"/>
</dbReference>
<evidence type="ECO:0000259" key="2">
    <source>
        <dbReference type="PROSITE" id="PS50011"/>
    </source>
</evidence>
<accession>A0A809YS01</accession>
<dbReference type="EMBL" id="AP023098">
    <property type="protein sequence ID" value="BCE86830.1"/>
    <property type="molecule type" value="Genomic_DNA"/>
</dbReference>
<name>A0A809YS01_9BRAD</name>
<dbReference type="SUPFAM" id="SSF56112">
    <property type="entry name" value="Protein kinase-like (PK-like)"/>
    <property type="match status" value="1"/>
</dbReference>
<dbReference type="EMBL" id="AP023093">
    <property type="protein sequence ID" value="BCE43282.1"/>
    <property type="molecule type" value="Genomic_DNA"/>
</dbReference>
<gene>
    <name evidence="3" type="ORF">XF3B_83130</name>
    <name evidence="4" type="ORF">XF9B_82510</name>
</gene>
<evidence type="ECO:0000313" key="3">
    <source>
        <dbReference type="EMBL" id="BCE43282.1"/>
    </source>
</evidence>
<dbReference type="GO" id="GO:0005524">
    <property type="term" value="F:ATP binding"/>
    <property type="evidence" value="ECO:0007669"/>
    <property type="project" value="InterPro"/>
</dbReference>
<keyword evidence="1" id="KW-0812">Transmembrane</keyword>
<sequence>MSSLSNSILNQVSAWPTGLLLAKSGRAPVGLLLPRVKNAKDIHKLYSPKSRLSEFTRADWRFLVRACTNTARAFGAVHATGSIIGDINEGSVLVAPDATVKLIDCDSFQITDQGKRYLCEVGVETFTPPELQGKNLRQTVRTVNHDSFGLAVMLFLLLFMGRHPFAGRFLGRGDMPIPKAISELRFAYSAMRADVQMDRPPNTPALSIVGDEVAFLFERAFAKQMISGGRPEPQEWVQALVGLEKNLTQCRTNPAHWHHKAVACPWCPMEAATRAELFPFVSLGGDIGTLDLTTLWRQIEGLQSPGPAPNIQGTRPSPSGEAVSVANSFRRANILAFVMALAIGGIGVFGGLSAPAPLLFLIAALITFFGARRWLDRSSDVYKFRDAEATARNTWLRAQQEWSERAGSASFDSKKQEVLRLKALVDHLPTLRKTKLDQLRTPVRQAQLSRYLDQFEIDKASIEGIGNGRKRTLQSYGIETAADLMSTAVENVPGFGPKLCGALYAWRQSVEAGFKFNPATGVDKRDIDKIEHEITVERRKLEQSVRTGYEELKQLHGRVVNARAQLLGPVETAYAEYLQADENYKAVSR</sequence>
<feature type="transmembrane region" description="Helical" evidence="1">
    <location>
        <begin position="334"/>
        <end position="352"/>
    </location>
</feature>
<dbReference type="InterPro" id="IPR011009">
    <property type="entry name" value="Kinase-like_dom_sf"/>
</dbReference>
<dbReference type="AlphaFoldDB" id="A0A809YS01"/>
<feature type="transmembrane region" description="Helical" evidence="1">
    <location>
        <begin position="147"/>
        <end position="165"/>
    </location>
</feature>
<dbReference type="InterPro" id="IPR000719">
    <property type="entry name" value="Prot_kinase_dom"/>
</dbReference>
<reference evidence="3" key="1">
    <citation type="submission" date="2020-05" db="EMBL/GenBank/DDBJ databases">
        <title>Complete genome sequence of Bradyrhizobium diazoefficiens XF3 isolated from soybean nodule.</title>
        <authorList>
            <person name="Noda R."/>
            <person name="Kakizaki K."/>
            <person name="Minamisawa K."/>
        </authorList>
    </citation>
    <scope>NUCLEOTIDE SEQUENCE</scope>
    <source>
        <strain evidence="3">XF3</strain>
    </source>
</reference>
<evidence type="ECO:0000313" key="4">
    <source>
        <dbReference type="EMBL" id="BCE86830.1"/>
    </source>
</evidence>
<protein>
    <recommendedName>
        <fullName evidence="2">Protein kinase domain-containing protein</fullName>
    </recommendedName>
</protein>
<keyword evidence="1" id="KW-0472">Membrane</keyword>
<keyword evidence="1" id="KW-1133">Transmembrane helix</keyword>
<reference evidence="4" key="2">
    <citation type="submission" date="2020-05" db="EMBL/GenBank/DDBJ databases">
        <title>Complete genome sequence of Bradyrhizobium diazoefficiens XF9 isolated from soybean nodule.</title>
        <authorList>
            <person name="Noda R."/>
            <person name="Kakizaki K."/>
            <person name="Minamisawa K."/>
        </authorList>
    </citation>
    <scope>NUCLEOTIDE SEQUENCE</scope>
    <source>
        <strain evidence="4">XF9</strain>
    </source>
</reference>
<feature type="transmembrane region" description="Helical" evidence="1">
    <location>
        <begin position="358"/>
        <end position="375"/>
    </location>
</feature>